<dbReference type="InterPro" id="IPR003591">
    <property type="entry name" value="Leu-rich_rpt_typical-subtyp"/>
</dbReference>
<evidence type="ECO:0000259" key="8">
    <source>
        <dbReference type="PROSITE" id="PS50058"/>
    </source>
</evidence>
<dbReference type="GO" id="GO:0031681">
    <property type="term" value="F:G-protein beta-subunit binding"/>
    <property type="evidence" value="ECO:0000318"/>
    <property type="project" value="GO_Central"/>
</dbReference>
<dbReference type="Proteomes" id="UP000007266">
    <property type="component" value="Linkage group 8"/>
</dbReference>
<keyword evidence="3" id="KW-0433">Leucine-rich repeat</keyword>
<evidence type="ECO:0000256" key="6">
    <source>
        <dbReference type="ARBA" id="ARBA00023224"/>
    </source>
</evidence>
<dbReference type="Pfam" id="PF13855">
    <property type="entry name" value="LRR_8"/>
    <property type="match status" value="2"/>
</dbReference>
<dbReference type="PROSITE" id="PS51450">
    <property type="entry name" value="LRR"/>
    <property type="match status" value="1"/>
</dbReference>
<proteinExistence type="inferred from homology"/>
<dbReference type="InterPro" id="IPR001770">
    <property type="entry name" value="G-protein_gamma"/>
</dbReference>
<dbReference type="eggNOG" id="KOG0619">
    <property type="taxonomic scope" value="Eukaryota"/>
</dbReference>
<dbReference type="AlphaFoldDB" id="A0A139WD74"/>
<evidence type="ECO:0000256" key="4">
    <source>
        <dbReference type="ARBA" id="ARBA00022737"/>
    </source>
</evidence>
<gene>
    <name evidence="9" type="primary">AUGUSTUS-3.0.2_33349</name>
    <name evidence="9" type="ORF">TcasGA2_TC033349</name>
</gene>
<dbReference type="STRING" id="7070.A0A139WD74"/>
<sequence>MRLLYFNTFVLYSFFGYVYNEEKSLQYSIYDEETNMVITTINSTVVEIEEDTTLVNVDLQENTKLCNKMFNLSSKVESLIITGPHVVEIETNFLHSQNVYELSISNTGITTIKKYTFKNLKIQTLELFDNEIQTLEAKAFADLFQLHKLDLSNNDLTTLDLESFYRLPLLDYFDAKGNQIVKLGKQFFQILRKDYSEMWLCSNKIQVLGVEFFEGLGVNNISIDLNRNLIEFISPHVFQGHSFREIDLSFNPVTISEDFFRSELEIKTFVFNLDYLHHGTVEKLRYIAGSFRPLVRCCPLAACPPAAVRRLRERRRSQPRPMDASTLSAMDKDALKKQIENMKYQASMERWPLSKSIAAMREYVEENEKNDPLIHAPDKKNNPWAEKGKCVIM</sequence>
<comment type="subunit">
    <text evidence="7">G proteins are composed of 3 units; alpha, beta and gamma.</text>
</comment>
<dbReference type="InterPro" id="IPR001611">
    <property type="entry name" value="Leu-rich_rpt"/>
</dbReference>
<dbReference type="InterPro" id="IPR032675">
    <property type="entry name" value="LRR_dom_sf"/>
</dbReference>
<dbReference type="Pfam" id="PF00631">
    <property type="entry name" value="G-gamma"/>
    <property type="match status" value="1"/>
</dbReference>
<reference evidence="9 10" key="2">
    <citation type="journal article" date="2010" name="Nucleic Acids Res.">
        <title>BeetleBase in 2010: revisions to provide comprehensive genomic information for Tribolium castaneum.</title>
        <authorList>
            <person name="Kim H.S."/>
            <person name="Murphy T."/>
            <person name="Xia J."/>
            <person name="Caragea D."/>
            <person name="Park Y."/>
            <person name="Beeman R.W."/>
            <person name="Lorenzen M.D."/>
            <person name="Butcher S."/>
            <person name="Manak J.R."/>
            <person name="Brown S.J."/>
        </authorList>
    </citation>
    <scope>GENOME REANNOTATION</scope>
    <source>
        <strain evidence="9 10">Georgia GA2</strain>
    </source>
</reference>
<evidence type="ECO:0000256" key="3">
    <source>
        <dbReference type="ARBA" id="ARBA00022614"/>
    </source>
</evidence>
<dbReference type="GO" id="GO:0005834">
    <property type="term" value="C:heterotrimeric G-protein complex"/>
    <property type="evidence" value="ECO:0000318"/>
    <property type="project" value="GO_Central"/>
</dbReference>
<protein>
    <recommendedName>
        <fullName evidence="7">Guanine nucleotide-binding protein subunit gamma</fullName>
    </recommendedName>
</protein>
<dbReference type="PRINTS" id="PR00321">
    <property type="entry name" value="GPROTEING"/>
</dbReference>
<dbReference type="EMBL" id="KQ971361">
    <property type="protein sequence ID" value="KYB25864.1"/>
    <property type="molecule type" value="Genomic_DNA"/>
</dbReference>
<dbReference type="SUPFAM" id="SSF52058">
    <property type="entry name" value="L domain-like"/>
    <property type="match status" value="1"/>
</dbReference>
<dbReference type="GO" id="GO:0050909">
    <property type="term" value="P:sensory perception of taste"/>
    <property type="evidence" value="ECO:0007669"/>
    <property type="project" value="InterPro"/>
</dbReference>
<evidence type="ECO:0000313" key="10">
    <source>
        <dbReference type="Proteomes" id="UP000007266"/>
    </source>
</evidence>
<dbReference type="CDD" id="cd00068">
    <property type="entry name" value="GGL"/>
    <property type="match status" value="1"/>
</dbReference>
<dbReference type="PANTHER" id="PTHR15936:SF2">
    <property type="entry name" value="GUANINE NUCLEOTIDE-BINDING PROTEIN G(I)_G(S)_G(O) SUBUNIT GAMMA-13"/>
    <property type="match status" value="1"/>
</dbReference>
<dbReference type="SUPFAM" id="SSF48670">
    <property type="entry name" value="Transducin (heterotrimeric G protein), gamma chain"/>
    <property type="match status" value="1"/>
</dbReference>
<keyword evidence="2 7" id="KW-1003">Cell membrane</keyword>
<keyword evidence="7" id="KW-0449">Lipoprotein</keyword>
<dbReference type="InParanoid" id="A0A139WD74"/>
<dbReference type="SMART" id="SM00369">
    <property type="entry name" value="LRR_TYP"/>
    <property type="match status" value="3"/>
</dbReference>
<keyword evidence="5 7" id="KW-0472">Membrane</keyword>
<feature type="domain" description="G protein gamma" evidence="8">
    <location>
        <begin position="323"/>
        <end position="393"/>
    </location>
</feature>
<comment type="subcellular location">
    <subcellularLocation>
        <location evidence="7">Cell membrane</location>
        <topology evidence="7">Lipid-anchor</topology>
        <orientation evidence="7">Cytoplasmic side</orientation>
    </subcellularLocation>
</comment>
<dbReference type="PROSITE" id="PS50058">
    <property type="entry name" value="G_PROTEIN_GAMMA"/>
    <property type="match status" value="1"/>
</dbReference>
<comment type="similarity">
    <text evidence="1 7">Belongs to the G protein gamma family.</text>
</comment>
<keyword evidence="10" id="KW-1185">Reference proteome</keyword>
<dbReference type="GO" id="GO:0007200">
    <property type="term" value="P:phospholipase C-activating G protein-coupled receptor signaling pathway"/>
    <property type="evidence" value="ECO:0007669"/>
    <property type="project" value="InterPro"/>
</dbReference>
<dbReference type="SMART" id="SM00224">
    <property type="entry name" value="GGL"/>
    <property type="match status" value="1"/>
</dbReference>
<evidence type="ECO:0000256" key="2">
    <source>
        <dbReference type="ARBA" id="ARBA00022475"/>
    </source>
</evidence>
<dbReference type="InterPro" id="IPR036284">
    <property type="entry name" value="GGL_sf"/>
</dbReference>
<keyword evidence="4" id="KW-0677">Repeat</keyword>
<dbReference type="GO" id="GO:0007186">
    <property type="term" value="P:G protein-coupled receptor signaling pathway"/>
    <property type="evidence" value="ECO:0000318"/>
    <property type="project" value="GO_Central"/>
</dbReference>
<evidence type="ECO:0000256" key="1">
    <source>
        <dbReference type="ARBA" id="ARBA00007431"/>
    </source>
</evidence>
<reference evidence="9 10" key="1">
    <citation type="journal article" date="2008" name="Nature">
        <title>The genome of the model beetle and pest Tribolium castaneum.</title>
        <authorList>
            <consortium name="Tribolium Genome Sequencing Consortium"/>
            <person name="Richards S."/>
            <person name="Gibbs R.A."/>
            <person name="Weinstock G.M."/>
            <person name="Brown S.J."/>
            <person name="Denell R."/>
            <person name="Beeman R.W."/>
            <person name="Gibbs R."/>
            <person name="Beeman R.W."/>
            <person name="Brown S.J."/>
            <person name="Bucher G."/>
            <person name="Friedrich M."/>
            <person name="Grimmelikhuijzen C.J."/>
            <person name="Klingler M."/>
            <person name="Lorenzen M."/>
            <person name="Richards S."/>
            <person name="Roth S."/>
            <person name="Schroder R."/>
            <person name="Tautz D."/>
            <person name="Zdobnov E.M."/>
            <person name="Muzny D."/>
            <person name="Gibbs R.A."/>
            <person name="Weinstock G.M."/>
            <person name="Attaway T."/>
            <person name="Bell S."/>
            <person name="Buhay C.J."/>
            <person name="Chandrabose M.N."/>
            <person name="Chavez D."/>
            <person name="Clerk-Blankenburg K.P."/>
            <person name="Cree A."/>
            <person name="Dao M."/>
            <person name="Davis C."/>
            <person name="Chacko J."/>
            <person name="Dinh H."/>
            <person name="Dugan-Rocha S."/>
            <person name="Fowler G."/>
            <person name="Garner T.T."/>
            <person name="Garnes J."/>
            <person name="Gnirke A."/>
            <person name="Hawes A."/>
            <person name="Hernandez J."/>
            <person name="Hines S."/>
            <person name="Holder M."/>
            <person name="Hume J."/>
            <person name="Jhangiani S.N."/>
            <person name="Joshi V."/>
            <person name="Khan Z.M."/>
            <person name="Jackson L."/>
            <person name="Kovar C."/>
            <person name="Kowis A."/>
            <person name="Lee S."/>
            <person name="Lewis L.R."/>
            <person name="Margolis J."/>
            <person name="Morgan M."/>
            <person name="Nazareth L.V."/>
            <person name="Nguyen N."/>
            <person name="Okwuonu G."/>
            <person name="Parker D."/>
            <person name="Richards S."/>
            <person name="Ruiz S.J."/>
            <person name="Santibanez J."/>
            <person name="Savard J."/>
            <person name="Scherer S.E."/>
            <person name="Schneider B."/>
            <person name="Sodergren E."/>
            <person name="Tautz D."/>
            <person name="Vattahil S."/>
            <person name="Villasana D."/>
            <person name="White C.S."/>
            <person name="Wright R."/>
            <person name="Park Y."/>
            <person name="Beeman R.W."/>
            <person name="Lord J."/>
            <person name="Oppert B."/>
            <person name="Lorenzen M."/>
            <person name="Brown S."/>
            <person name="Wang L."/>
            <person name="Savard J."/>
            <person name="Tautz D."/>
            <person name="Richards S."/>
            <person name="Weinstock G."/>
            <person name="Gibbs R.A."/>
            <person name="Liu Y."/>
            <person name="Worley K."/>
            <person name="Weinstock G."/>
            <person name="Elsik C.G."/>
            <person name="Reese J.T."/>
            <person name="Elhaik E."/>
            <person name="Landan G."/>
            <person name="Graur D."/>
            <person name="Arensburger P."/>
            <person name="Atkinson P."/>
            <person name="Beeman R.W."/>
            <person name="Beidler J."/>
            <person name="Brown S.J."/>
            <person name="Demuth J.P."/>
            <person name="Drury D.W."/>
            <person name="Du Y.Z."/>
            <person name="Fujiwara H."/>
            <person name="Lorenzen M."/>
            <person name="Maselli V."/>
            <person name="Osanai M."/>
            <person name="Park Y."/>
            <person name="Robertson H.M."/>
            <person name="Tu Z."/>
            <person name="Wang J.J."/>
            <person name="Wang S."/>
            <person name="Richards S."/>
            <person name="Song H."/>
            <person name="Zhang L."/>
            <person name="Sodergren E."/>
            <person name="Werner D."/>
            <person name="Stanke M."/>
            <person name="Morgenstern B."/>
            <person name="Solovyev V."/>
            <person name="Kosarev P."/>
            <person name="Brown G."/>
            <person name="Chen H.C."/>
            <person name="Ermolaeva O."/>
            <person name="Hlavina W."/>
            <person name="Kapustin Y."/>
            <person name="Kiryutin B."/>
            <person name="Kitts P."/>
            <person name="Maglott D."/>
            <person name="Pruitt K."/>
            <person name="Sapojnikov V."/>
            <person name="Souvorov A."/>
            <person name="Mackey A.J."/>
            <person name="Waterhouse R.M."/>
            <person name="Wyder S."/>
            <person name="Zdobnov E.M."/>
            <person name="Zdobnov E.M."/>
            <person name="Wyder S."/>
            <person name="Kriventseva E.V."/>
            <person name="Kadowaki T."/>
            <person name="Bork P."/>
            <person name="Aranda M."/>
            <person name="Bao R."/>
            <person name="Beermann A."/>
            <person name="Berns N."/>
            <person name="Bolognesi R."/>
            <person name="Bonneton F."/>
            <person name="Bopp D."/>
            <person name="Brown S.J."/>
            <person name="Bucher G."/>
            <person name="Butts T."/>
            <person name="Chaumot A."/>
            <person name="Denell R.E."/>
            <person name="Ferrier D.E."/>
            <person name="Friedrich M."/>
            <person name="Gordon C.M."/>
            <person name="Jindra M."/>
            <person name="Klingler M."/>
            <person name="Lan Q."/>
            <person name="Lattorff H.M."/>
            <person name="Laudet V."/>
            <person name="von Levetsow C."/>
            <person name="Liu Z."/>
            <person name="Lutz R."/>
            <person name="Lynch J.A."/>
            <person name="da Fonseca R.N."/>
            <person name="Posnien N."/>
            <person name="Reuter R."/>
            <person name="Roth S."/>
            <person name="Savard J."/>
            <person name="Schinko J.B."/>
            <person name="Schmitt C."/>
            <person name="Schoppmeier M."/>
            <person name="Schroder R."/>
            <person name="Shippy T.D."/>
            <person name="Simonnet F."/>
            <person name="Marques-Souza H."/>
            <person name="Tautz D."/>
            <person name="Tomoyasu Y."/>
            <person name="Trauner J."/>
            <person name="Van der Zee M."/>
            <person name="Vervoort M."/>
            <person name="Wittkopp N."/>
            <person name="Wimmer E.A."/>
            <person name="Yang X."/>
            <person name="Jones A.K."/>
            <person name="Sattelle D.B."/>
            <person name="Ebert P.R."/>
            <person name="Nelson D."/>
            <person name="Scott J.G."/>
            <person name="Beeman R.W."/>
            <person name="Muthukrishnan S."/>
            <person name="Kramer K.J."/>
            <person name="Arakane Y."/>
            <person name="Beeman R.W."/>
            <person name="Zhu Q."/>
            <person name="Hogenkamp D."/>
            <person name="Dixit R."/>
            <person name="Oppert B."/>
            <person name="Jiang H."/>
            <person name="Zou Z."/>
            <person name="Marshall J."/>
            <person name="Elpidina E."/>
            <person name="Vinokurov K."/>
            <person name="Oppert C."/>
            <person name="Zou Z."/>
            <person name="Evans J."/>
            <person name="Lu Z."/>
            <person name="Zhao P."/>
            <person name="Sumathipala N."/>
            <person name="Altincicek B."/>
            <person name="Vilcinskas A."/>
            <person name="Williams M."/>
            <person name="Hultmark D."/>
            <person name="Hetru C."/>
            <person name="Jiang H."/>
            <person name="Grimmelikhuijzen C.J."/>
            <person name="Hauser F."/>
            <person name="Cazzamali G."/>
            <person name="Williamson M."/>
            <person name="Park Y."/>
            <person name="Li B."/>
            <person name="Tanaka Y."/>
            <person name="Predel R."/>
            <person name="Neupert S."/>
            <person name="Schachtner J."/>
            <person name="Verleyen P."/>
            <person name="Raible F."/>
            <person name="Bork P."/>
            <person name="Friedrich M."/>
            <person name="Walden K.K."/>
            <person name="Robertson H.M."/>
            <person name="Angeli S."/>
            <person name="Foret S."/>
            <person name="Bucher G."/>
            <person name="Schuetz S."/>
            <person name="Maleszka R."/>
            <person name="Wimmer E.A."/>
            <person name="Beeman R.W."/>
            <person name="Lorenzen M."/>
            <person name="Tomoyasu Y."/>
            <person name="Miller S.C."/>
            <person name="Grossmann D."/>
            <person name="Bucher G."/>
        </authorList>
    </citation>
    <scope>NUCLEOTIDE SEQUENCE [LARGE SCALE GENOMIC DNA]</scope>
    <source>
        <strain evidence="9 10">Georgia GA2</strain>
    </source>
</reference>
<dbReference type="Gene3D" id="3.80.10.10">
    <property type="entry name" value="Ribonuclease Inhibitor"/>
    <property type="match status" value="1"/>
</dbReference>
<organism evidence="9 10">
    <name type="scientific">Tribolium castaneum</name>
    <name type="common">Red flour beetle</name>
    <dbReference type="NCBI Taxonomy" id="7070"/>
    <lineage>
        <taxon>Eukaryota</taxon>
        <taxon>Metazoa</taxon>
        <taxon>Ecdysozoa</taxon>
        <taxon>Arthropoda</taxon>
        <taxon>Hexapoda</taxon>
        <taxon>Insecta</taxon>
        <taxon>Pterygota</taxon>
        <taxon>Neoptera</taxon>
        <taxon>Endopterygota</taxon>
        <taxon>Coleoptera</taxon>
        <taxon>Polyphaga</taxon>
        <taxon>Cucujiformia</taxon>
        <taxon>Tenebrionidae</taxon>
        <taxon>Tenebrionidae incertae sedis</taxon>
        <taxon>Tribolium</taxon>
    </lineage>
</organism>
<dbReference type="PANTHER" id="PTHR15936">
    <property type="entry name" value="GUANINE NUCLEOTIDE-BINDING PROTEIN G I /G S /G O GAMMA-13 SUBUNIT"/>
    <property type="match status" value="1"/>
</dbReference>
<comment type="function">
    <text evidence="7">Guanine nucleotide-binding proteins (G proteins) are involved as a modulator or transducer in various transmembrane signaling systems. The beta and gamma chains are required for the GTPase activity, for replacement of GDP by GTP, and for G protein-effector interaction.</text>
</comment>
<keyword evidence="6 7" id="KW-0807">Transducer</keyword>
<dbReference type="Gene3D" id="4.10.260.10">
    <property type="entry name" value="Transducin (heterotrimeric G protein), gamma chain"/>
    <property type="match status" value="1"/>
</dbReference>
<evidence type="ECO:0000256" key="5">
    <source>
        <dbReference type="ARBA" id="ARBA00023136"/>
    </source>
</evidence>
<dbReference type="SMART" id="SM01224">
    <property type="entry name" value="G_gamma"/>
    <property type="match status" value="1"/>
</dbReference>
<evidence type="ECO:0000313" key="9">
    <source>
        <dbReference type="EMBL" id="KYB25864.1"/>
    </source>
</evidence>
<evidence type="ECO:0000256" key="7">
    <source>
        <dbReference type="RuleBase" id="RU004973"/>
    </source>
</evidence>
<name>A0A139WD74_TRICA</name>
<accession>A0A139WD74</accession>
<dbReference type="InterPro" id="IPR015898">
    <property type="entry name" value="G-protein_gamma-like_dom"/>
</dbReference>
<dbReference type="InterPro" id="IPR039227">
    <property type="entry name" value="GNG13"/>
</dbReference>